<sequence>MLGFNKNYICNNLSNRCCDALKACSYKNSHIGMGSLSNCIPGYSGGGFFRDGDYLAFSARTWVCLSQIDDECEDFYHWCGMKCEGQRLVTDDSKDAWDPFDMNSPTRHNKIKRRRISICGPITVEIDETASDNFWKNIWEQLKKSSAIAARKLKDILKIGDLCDYPESKYQRLINN</sequence>
<dbReference type="AlphaFoldDB" id="A0A914KQQ4"/>
<evidence type="ECO:0000313" key="1">
    <source>
        <dbReference type="Proteomes" id="UP000887563"/>
    </source>
</evidence>
<organism evidence="1 2">
    <name type="scientific">Meloidogyne incognita</name>
    <name type="common">Southern root-knot nematode worm</name>
    <name type="synonym">Oxyuris incognita</name>
    <dbReference type="NCBI Taxonomy" id="6306"/>
    <lineage>
        <taxon>Eukaryota</taxon>
        <taxon>Metazoa</taxon>
        <taxon>Ecdysozoa</taxon>
        <taxon>Nematoda</taxon>
        <taxon>Chromadorea</taxon>
        <taxon>Rhabditida</taxon>
        <taxon>Tylenchina</taxon>
        <taxon>Tylenchomorpha</taxon>
        <taxon>Tylenchoidea</taxon>
        <taxon>Meloidogynidae</taxon>
        <taxon>Meloidogyninae</taxon>
        <taxon>Meloidogyne</taxon>
        <taxon>Meloidogyne incognita group</taxon>
    </lineage>
</organism>
<name>A0A914KQQ4_MELIC</name>
<proteinExistence type="predicted"/>
<protein>
    <submittedName>
        <fullName evidence="2">Uncharacterized protein</fullName>
    </submittedName>
</protein>
<accession>A0A914KQQ4</accession>
<evidence type="ECO:0000313" key="2">
    <source>
        <dbReference type="WBParaSite" id="Minc3s00079g03815"/>
    </source>
</evidence>
<dbReference type="WBParaSite" id="Minc3s00079g03815">
    <property type="protein sequence ID" value="Minc3s00079g03815"/>
    <property type="gene ID" value="Minc3s00079g03815"/>
</dbReference>
<dbReference type="Proteomes" id="UP000887563">
    <property type="component" value="Unplaced"/>
</dbReference>
<keyword evidence="1" id="KW-1185">Reference proteome</keyword>
<reference evidence="2" key="1">
    <citation type="submission" date="2022-11" db="UniProtKB">
        <authorList>
            <consortium name="WormBaseParasite"/>
        </authorList>
    </citation>
    <scope>IDENTIFICATION</scope>
</reference>